<dbReference type="GeneID" id="108492890"/>
<dbReference type="AlphaFoldDB" id="A0A6J0GH63"/>
<sequence>MQYYFCPCRSPCRLHKCIVSIRESLAFPSRITAGSAGDVWAVTENLSLRKGVFCPQFLAITVALSKELLSRASWNAFMDQREWDVIPVPAVTQPRRPVSQRRLPARSEAGWILDSKILDSWPLVQEERGWTSSGVRRRTCHAQWERIFAFSQQFLWILDSTQEPHLPCFPARHPLHIILGVHKVSCTHPTPYSQGDLFGLVSPLDQMNSLQELYSLQKPPPAAQEFIPQPGAHAARFDILLQPGKPEPASKCRILWLIFREDSYFERAKMCCPHQKSCNKQIAKLFISGDSCCGKKRRCLSRPGPRGKRLDFSWWQEQDLSHMGAKNICIPQTVSLCLQVAPRKSQANCNHGMVWVGRPSKLGRLEQGPFQPKPVCDSMIF</sequence>
<evidence type="ECO:0000313" key="1">
    <source>
        <dbReference type="Proteomes" id="UP000504624"/>
    </source>
</evidence>
<organism evidence="1 2">
    <name type="scientific">Lepidothrix coronata</name>
    <name type="common">blue-crowned manakin</name>
    <dbReference type="NCBI Taxonomy" id="321398"/>
    <lineage>
        <taxon>Eukaryota</taxon>
        <taxon>Metazoa</taxon>
        <taxon>Chordata</taxon>
        <taxon>Craniata</taxon>
        <taxon>Vertebrata</taxon>
        <taxon>Euteleostomi</taxon>
        <taxon>Archelosauria</taxon>
        <taxon>Archosauria</taxon>
        <taxon>Dinosauria</taxon>
        <taxon>Saurischia</taxon>
        <taxon>Theropoda</taxon>
        <taxon>Coelurosauria</taxon>
        <taxon>Aves</taxon>
        <taxon>Neognathae</taxon>
        <taxon>Neoaves</taxon>
        <taxon>Telluraves</taxon>
        <taxon>Australaves</taxon>
        <taxon>Passeriformes</taxon>
        <taxon>Pipridae</taxon>
        <taxon>Lepidothrix</taxon>
    </lineage>
</organism>
<name>A0A6J0GH63_9PASS</name>
<proteinExistence type="predicted"/>
<accession>A0A6J0GH63</accession>
<reference evidence="2" key="1">
    <citation type="submission" date="2025-08" db="UniProtKB">
        <authorList>
            <consortium name="RefSeq"/>
        </authorList>
    </citation>
    <scope>IDENTIFICATION</scope>
</reference>
<gene>
    <name evidence="2" type="primary">LOC108492890</name>
</gene>
<evidence type="ECO:0000313" key="2">
    <source>
        <dbReference type="RefSeq" id="XP_017661220.1"/>
    </source>
</evidence>
<protein>
    <submittedName>
        <fullName evidence="2">Uncharacterized protein LOC108492890</fullName>
    </submittedName>
</protein>
<dbReference type="Proteomes" id="UP000504624">
    <property type="component" value="Unplaced"/>
</dbReference>
<dbReference type="RefSeq" id="XP_017661220.1">
    <property type="nucleotide sequence ID" value="XM_017805731.1"/>
</dbReference>
<keyword evidence="1" id="KW-1185">Reference proteome</keyword>